<keyword evidence="6 9" id="KW-0822">Tryptophan biosynthesis</keyword>
<sequence>MILDKLAESSRIRVMREKERVSLEEMKKRALFLTEDQKSFPFEEALRKQDINFICEVKKASPSKGVIAENFPYVQIAKEYEKAGAACISVLTEPEYFLGKNEYLAAIAETVPLPIIRKDFTVDEYQIYQAKTIGASCVLLICALLDADRLKQYLHICDSLSLSALVEAHDETEIRMALDAGARMIGVNNRDLRTFEVDIHNSERLRSLVPEEILFVAESGIRDASDIQVLRDAKVNGVLIGETFMRSADKAGMLKRLRGEEMTEGSDRGQI</sequence>
<dbReference type="InterPro" id="IPR011060">
    <property type="entry name" value="RibuloseP-bd_barrel"/>
</dbReference>
<dbReference type="InterPro" id="IPR013798">
    <property type="entry name" value="Indole-3-glycerol_P_synth_dom"/>
</dbReference>
<evidence type="ECO:0000256" key="5">
    <source>
        <dbReference type="ARBA" id="ARBA00022793"/>
    </source>
</evidence>
<dbReference type="CDD" id="cd00331">
    <property type="entry name" value="IGPS"/>
    <property type="match status" value="1"/>
</dbReference>
<gene>
    <name evidence="9 11" type="primary">trpC</name>
    <name evidence="11" type="ORF">H9Q78_13550</name>
</gene>
<comment type="pathway">
    <text evidence="2 9">Amino-acid biosynthesis; L-tryptophan biosynthesis; L-tryptophan from chorismate: step 4/5.</text>
</comment>
<dbReference type="Proteomes" id="UP000515823">
    <property type="component" value="Chromosome"/>
</dbReference>
<comment type="catalytic activity">
    <reaction evidence="1 9">
        <text>1-(2-carboxyphenylamino)-1-deoxy-D-ribulose 5-phosphate + H(+) = (1S,2R)-1-C-(indol-3-yl)glycerol 3-phosphate + CO2 + H2O</text>
        <dbReference type="Rhea" id="RHEA:23476"/>
        <dbReference type="ChEBI" id="CHEBI:15377"/>
        <dbReference type="ChEBI" id="CHEBI:15378"/>
        <dbReference type="ChEBI" id="CHEBI:16526"/>
        <dbReference type="ChEBI" id="CHEBI:58613"/>
        <dbReference type="ChEBI" id="CHEBI:58866"/>
        <dbReference type="EC" id="4.1.1.48"/>
    </reaction>
</comment>
<dbReference type="PANTHER" id="PTHR22854">
    <property type="entry name" value="TRYPTOPHAN BIOSYNTHESIS PROTEIN"/>
    <property type="match status" value="1"/>
</dbReference>
<evidence type="ECO:0000256" key="7">
    <source>
        <dbReference type="ARBA" id="ARBA00023141"/>
    </source>
</evidence>
<dbReference type="EMBL" id="CP060634">
    <property type="protein sequence ID" value="QNM05438.1"/>
    <property type="molecule type" value="Genomic_DNA"/>
</dbReference>
<dbReference type="FunFam" id="3.20.20.70:FF:000024">
    <property type="entry name" value="Indole-3-glycerol phosphate synthase"/>
    <property type="match status" value="1"/>
</dbReference>
<protein>
    <recommendedName>
        <fullName evidence="9">Indole-3-glycerol phosphate synthase</fullName>
        <shortName evidence="9">IGPS</shortName>
        <ecNumber evidence="9">4.1.1.48</ecNumber>
    </recommendedName>
</protein>
<evidence type="ECO:0000256" key="6">
    <source>
        <dbReference type="ARBA" id="ARBA00022822"/>
    </source>
</evidence>
<keyword evidence="5 9" id="KW-0210">Decarboxylase</keyword>
<keyword evidence="12" id="KW-1185">Reference proteome</keyword>
<dbReference type="InterPro" id="IPR001468">
    <property type="entry name" value="Indole-3-GlycerolPSynthase_CS"/>
</dbReference>
<dbReference type="Gene3D" id="3.20.20.70">
    <property type="entry name" value="Aldolase class I"/>
    <property type="match status" value="1"/>
</dbReference>
<evidence type="ECO:0000313" key="11">
    <source>
        <dbReference type="EMBL" id="QNM05438.1"/>
    </source>
</evidence>
<evidence type="ECO:0000259" key="10">
    <source>
        <dbReference type="Pfam" id="PF00218"/>
    </source>
</evidence>
<dbReference type="GO" id="GO:0004425">
    <property type="term" value="F:indole-3-glycerol-phosphate synthase activity"/>
    <property type="evidence" value="ECO:0007669"/>
    <property type="project" value="UniProtKB-UniRule"/>
</dbReference>
<dbReference type="PROSITE" id="PS00614">
    <property type="entry name" value="IGPS"/>
    <property type="match status" value="1"/>
</dbReference>
<keyword evidence="7 9" id="KW-0057">Aromatic amino acid biosynthesis</keyword>
<proteinExistence type="inferred from homology"/>
<dbReference type="NCBIfam" id="NF001377">
    <property type="entry name" value="PRK00278.2-4"/>
    <property type="match status" value="1"/>
</dbReference>
<name>A0A7G9G3Q6_9FIRM</name>
<dbReference type="GO" id="GO:0000162">
    <property type="term" value="P:L-tryptophan biosynthetic process"/>
    <property type="evidence" value="ECO:0007669"/>
    <property type="project" value="UniProtKB-UniRule"/>
</dbReference>
<dbReference type="UniPathway" id="UPA00035">
    <property type="reaction ID" value="UER00043"/>
</dbReference>
<reference evidence="11 12" key="1">
    <citation type="submission" date="2020-08" db="EMBL/GenBank/DDBJ databases">
        <authorList>
            <person name="Liu C."/>
            <person name="Sun Q."/>
        </authorList>
    </citation>
    <scope>NUCLEOTIDE SEQUENCE [LARGE SCALE GENOMIC DNA]</scope>
    <source>
        <strain evidence="11 12">NSJ-38</strain>
    </source>
</reference>
<dbReference type="KEGG" id="qdo:H9Q78_13550"/>
<keyword evidence="4 9" id="KW-0028">Amino-acid biosynthesis</keyword>
<evidence type="ECO:0000256" key="9">
    <source>
        <dbReference type="HAMAP-Rule" id="MF_00134"/>
    </source>
</evidence>
<dbReference type="EC" id="4.1.1.48" evidence="9"/>
<evidence type="ECO:0000256" key="4">
    <source>
        <dbReference type="ARBA" id="ARBA00022605"/>
    </source>
</evidence>
<comment type="similarity">
    <text evidence="3 9">Belongs to the TrpC family.</text>
</comment>
<evidence type="ECO:0000256" key="8">
    <source>
        <dbReference type="ARBA" id="ARBA00023239"/>
    </source>
</evidence>
<dbReference type="PANTHER" id="PTHR22854:SF2">
    <property type="entry name" value="INDOLE-3-GLYCEROL-PHOSPHATE SYNTHASE"/>
    <property type="match status" value="1"/>
</dbReference>
<dbReference type="InterPro" id="IPR045186">
    <property type="entry name" value="Indole-3-glycerol_P_synth"/>
</dbReference>
<organism evidence="11 12">
    <name type="scientific">Qiania dongpingensis</name>
    <dbReference type="NCBI Taxonomy" id="2763669"/>
    <lineage>
        <taxon>Bacteria</taxon>
        <taxon>Bacillati</taxon>
        <taxon>Bacillota</taxon>
        <taxon>Clostridia</taxon>
        <taxon>Lachnospirales</taxon>
        <taxon>Lachnospiraceae</taxon>
        <taxon>Qiania</taxon>
    </lineage>
</organism>
<dbReference type="GO" id="GO:0004640">
    <property type="term" value="F:phosphoribosylanthranilate isomerase activity"/>
    <property type="evidence" value="ECO:0007669"/>
    <property type="project" value="TreeGrafter"/>
</dbReference>
<dbReference type="RefSeq" id="WP_249302443.1">
    <property type="nucleotide sequence ID" value="NZ_CP060634.1"/>
</dbReference>
<feature type="domain" description="Indole-3-glycerol phosphate synthase" evidence="10">
    <location>
        <begin position="3"/>
        <end position="257"/>
    </location>
</feature>
<evidence type="ECO:0000256" key="3">
    <source>
        <dbReference type="ARBA" id="ARBA00008737"/>
    </source>
</evidence>
<dbReference type="SUPFAM" id="SSF51366">
    <property type="entry name" value="Ribulose-phoshate binding barrel"/>
    <property type="match status" value="1"/>
</dbReference>
<evidence type="ECO:0000256" key="1">
    <source>
        <dbReference type="ARBA" id="ARBA00001633"/>
    </source>
</evidence>
<dbReference type="InterPro" id="IPR013785">
    <property type="entry name" value="Aldolase_TIM"/>
</dbReference>
<evidence type="ECO:0000256" key="2">
    <source>
        <dbReference type="ARBA" id="ARBA00004696"/>
    </source>
</evidence>
<evidence type="ECO:0000313" key="12">
    <source>
        <dbReference type="Proteomes" id="UP000515823"/>
    </source>
</evidence>
<dbReference type="AlphaFoldDB" id="A0A7G9G3Q6"/>
<dbReference type="HAMAP" id="MF_00134_B">
    <property type="entry name" value="IGPS_B"/>
    <property type="match status" value="1"/>
</dbReference>
<keyword evidence="8 9" id="KW-0456">Lyase</keyword>
<dbReference type="Pfam" id="PF00218">
    <property type="entry name" value="IGPS"/>
    <property type="match status" value="1"/>
</dbReference>
<accession>A0A7G9G3Q6</accession>